<name>A0ABM0JUD0_APLCA</name>
<reference evidence="3" key="1">
    <citation type="submission" date="2025-08" db="UniProtKB">
        <authorList>
            <consortium name="RefSeq"/>
        </authorList>
    </citation>
    <scope>IDENTIFICATION</scope>
</reference>
<keyword evidence="2" id="KW-1185">Reference proteome</keyword>
<dbReference type="Proteomes" id="UP000694888">
    <property type="component" value="Unplaced"/>
</dbReference>
<protein>
    <submittedName>
        <fullName evidence="3">Uncharacterized protein LOC101852332</fullName>
    </submittedName>
</protein>
<evidence type="ECO:0000313" key="2">
    <source>
        <dbReference type="Proteomes" id="UP000694888"/>
    </source>
</evidence>
<gene>
    <name evidence="3" type="primary">LOC101852332</name>
</gene>
<keyword evidence="1" id="KW-0732">Signal</keyword>
<evidence type="ECO:0000313" key="3">
    <source>
        <dbReference type="RefSeq" id="XP_005101693.1"/>
    </source>
</evidence>
<accession>A0ABM0JUD0</accession>
<dbReference type="GeneID" id="101852332"/>
<feature type="signal peptide" evidence="1">
    <location>
        <begin position="1"/>
        <end position="20"/>
    </location>
</feature>
<evidence type="ECO:0000256" key="1">
    <source>
        <dbReference type="SAM" id="SignalP"/>
    </source>
</evidence>
<proteinExistence type="predicted"/>
<organism evidence="2 3">
    <name type="scientific">Aplysia californica</name>
    <name type="common">California sea hare</name>
    <dbReference type="NCBI Taxonomy" id="6500"/>
    <lineage>
        <taxon>Eukaryota</taxon>
        <taxon>Metazoa</taxon>
        <taxon>Spiralia</taxon>
        <taxon>Lophotrochozoa</taxon>
        <taxon>Mollusca</taxon>
        <taxon>Gastropoda</taxon>
        <taxon>Heterobranchia</taxon>
        <taxon>Euthyneura</taxon>
        <taxon>Tectipleura</taxon>
        <taxon>Aplysiida</taxon>
        <taxon>Aplysioidea</taxon>
        <taxon>Aplysiidae</taxon>
        <taxon>Aplysia</taxon>
    </lineage>
</organism>
<sequence>MASIVVLGFIFVVCVSSTNGVVVPHSSLECGQHCQSSLQRCRMTTFCENCEVAYLGCFNVAELEPIYETGFNDSFCGPALAMIYDRLLDNLTVVPEPLRCSNTSTCPSVADCTPDPAHDTTSYCCAREEGTTTAGPEVTTLE</sequence>
<feature type="chain" id="PRO_5047433929" evidence="1">
    <location>
        <begin position="21"/>
        <end position="142"/>
    </location>
</feature>
<dbReference type="RefSeq" id="XP_005101693.1">
    <property type="nucleotide sequence ID" value="XM_005101636.3"/>
</dbReference>